<organism evidence="1 2">
    <name type="scientific">Sesamum alatum</name>
    <dbReference type="NCBI Taxonomy" id="300844"/>
    <lineage>
        <taxon>Eukaryota</taxon>
        <taxon>Viridiplantae</taxon>
        <taxon>Streptophyta</taxon>
        <taxon>Embryophyta</taxon>
        <taxon>Tracheophyta</taxon>
        <taxon>Spermatophyta</taxon>
        <taxon>Magnoliopsida</taxon>
        <taxon>eudicotyledons</taxon>
        <taxon>Gunneridae</taxon>
        <taxon>Pentapetalae</taxon>
        <taxon>asterids</taxon>
        <taxon>lamiids</taxon>
        <taxon>Lamiales</taxon>
        <taxon>Pedaliaceae</taxon>
        <taxon>Sesamum</taxon>
    </lineage>
</organism>
<keyword evidence="2" id="KW-1185">Reference proteome</keyword>
<reference evidence="1" key="1">
    <citation type="submission" date="2020-06" db="EMBL/GenBank/DDBJ databases">
        <authorList>
            <person name="Li T."/>
            <person name="Hu X."/>
            <person name="Zhang T."/>
            <person name="Song X."/>
            <person name="Zhang H."/>
            <person name="Dai N."/>
            <person name="Sheng W."/>
            <person name="Hou X."/>
            <person name="Wei L."/>
        </authorList>
    </citation>
    <scope>NUCLEOTIDE SEQUENCE</scope>
    <source>
        <strain evidence="1">3651</strain>
        <tissue evidence="1">Leaf</tissue>
    </source>
</reference>
<comment type="caution">
    <text evidence="1">The sequence shown here is derived from an EMBL/GenBank/DDBJ whole genome shotgun (WGS) entry which is preliminary data.</text>
</comment>
<evidence type="ECO:0000313" key="1">
    <source>
        <dbReference type="EMBL" id="KAK4426033.1"/>
    </source>
</evidence>
<sequence length="110" mass="12002">MDVGAFNSPTEGELNRCGPRAWVLGPLGFDSLLKNFLVRQVDSLLSFEGSHRGLPPIFAALPPFSLSLTRSPLRCLYKSLGCFPLYEVSASCFLIAEDFFNCLVHCGGDS</sequence>
<evidence type="ECO:0000313" key="2">
    <source>
        <dbReference type="Proteomes" id="UP001293254"/>
    </source>
</evidence>
<reference evidence="1" key="2">
    <citation type="journal article" date="2024" name="Plant">
        <title>Genomic evolution and insights into agronomic trait innovations of Sesamum species.</title>
        <authorList>
            <person name="Miao H."/>
            <person name="Wang L."/>
            <person name="Qu L."/>
            <person name="Liu H."/>
            <person name="Sun Y."/>
            <person name="Le M."/>
            <person name="Wang Q."/>
            <person name="Wei S."/>
            <person name="Zheng Y."/>
            <person name="Lin W."/>
            <person name="Duan Y."/>
            <person name="Cao H."/>
            <person name="Xiong S."/>
            <person name="Wang X."/>
            <person name="Wei L."/>
            <person name="Li C."/>
            <person name="Ma Q."/>
            <person name="Ju M."/>
            <person name="Zhao R."/>
            <person name="Li G."/>
            <person name="Mu C."/>
            <person name="Tian Q."/>
            <person name="Mei H."/>
            <person name="Zhang T."/>
            <person name="Gao T."/>
            <person name="Zhang H."/>
        </authorList>
    </citation>
    <scope>NUCLEOTIDE SEQUENCE</scope>
    <source>
        <strain evidence="1">3651</strain>
    </source>
</reference>
<accession>A0AAE2CL13</accession>
<gene>
    <name evidence="1" type="ORF">Salat_1371800</name>
</gene>
<dbReference type="AlphaFoldDB" id="A0AAE2CL13"/>
<name>A0AAE2CL13_9LAMI</name>
<protein>
    <submittedName>
        <fullName evidence="1">Uncharacterized protein</fullName>
    </submittedName>
</protein>
<dbReference type="Proteomes" id="UP001293254">
    <property type="component" value="Unassembled WGS sequence"/>
</dbReference>
<dbReference type="EMBL" id="JACGWO010000005">
    <property type="protein sequence ID" value="KAK4426033.1"/>
    <property type="molecule type" value="Genomic_DNA"/>
</dbReference>
<proteinExistence type="predicted"/>